<comment type="caution">
    <text evidence="1">The sequence shown here is derived from an EMBL/GenBank/DDBJ whole genome shotgun (WGS) entry which is preliminary data.</text>
</comment>
<evidence type="ECO:0000313" key="2">
    <source>
        <dbReference type="Proteomes" id="UP000718451"/>
    </source>
</evidence>
<dbReference type="RefSeq" id="WP_168551421.1">
    <property type="nucleotide sequence ID" value="NZ_JAAWWL010000001.1"/>
</dbReference>
<organism evidence="1 2">
    <name type="scientific">Croceivirga thetidis</name>
    <dbReference type="NCBI Taxonomy" id="2721623"/>
    <lineage>
        <taxon>Bacteria</taxon>
        <taxon>Pseudomonadati</taxon>
        <taxon>Bacteroidota</taxon>
        <taxon>Flavobacteriia</taxon>
        <taxon>Flavobacteriales</taxon>
        <taxon>Flavobacteriaceae</taxon>
        <taxon>Croceivirga</taxon>
    </lineage>
</organism>
<dbReference type="EMBL" id="JAAWWL010000001">
    <property type="protein sequence ID" value="NKI31236.1"/>
    <property type="molecule type" value="Genomic_DNA"/>
</dbReference>
<dbReference type="Proteomes" id="UP000718451">
    <property type="component" value="Unassembled WGS sequence"/>
</dbReference>
<protein>
    <submittedName>
        <fullName evidence="1">Uncharacterized protein</fullName>
    </submittedName>
</protein>
<gene>
    <name evidence="1" type="ORF">HCU67_04720</name>
</gene>
<sequence length="198" mass="23182">MKNNFKSDLKKEALLHPLIDSYYQKLKHYTFERISDLNQQLKGVDVILKDKRDGTIYFVDEKAQLDYLNESLPTFAFEIQYLKKDSIREGWLFDSNKKTQFYTLATSIFSDEEEKLTSCQLTFINREKLLELLKHKGIEKQTLVNYSSNVAKGKIRITELNPRTEGYLYLSRNKAEAPLNLILKLNWLIDEGVGKSFP</sequence>
<accession>A0ABX1GQC4</accession>
<evidence type="ECO:0000313" key="1">
    <source>
        <dbReference type="EMBL" id="NKI31236.1"/>
    </source>
</evidence>
<name>A0ABX1GQC4_9FLAO</name>
<keyword evidence="2" id="KW-1185">Reference proteome</keyword>
<proteinExistence type="predicted"/>
<reference evidence="1 2" key="1">
    <citation type="submission" date="2020-04" db="EMBL/GenBank/DDBJ databases">
        <authorList>
            <person name="Yoon J."/>
        </authorList>
    </citation>
    <scope>NUCLEOTIDE SEQUENCE [LARGE SCALE GENOMIC DNA]</scope>
    <source>
        <strain evidence="1 2">DJ-13</strain>
    </source>
</reference>